<evidence type="ECO:0000256" key="1">
    <source>
        <dbReference type="ARBA" id="ARBA00006484"/>
    </source>
</evidence>
<dbReference type="Proteomes" id="UP000266506">
    <property type="component" value="Unassembled WGS sequence"/>
</dbReference>
<evidence type="ECO:0008006" key="6">
    <source>
        <dbReference type="Google" id="ProtNLM"/>
    </source>
</evidence>
<reference evidence="4 5" key="1">
    <citation type="submission" date="2018-08" db="EMBL/GenBank/DDBJ databases">
        <title>Genomic Encyclopedia of Archaeal and Bacterial Type Strains, Phase II (KMG-II): from individual species to whole genera.</title>
        <authorList>
            <person name="Goeker M."/>
        </authorList>
    </citation>
    <scope>NUCLEOTIDE SEQUENCE [LARGE SCALE GENOMIC DNA]</scope>
    <source>
        <strain evidence="4 5">ATCC 27112</strain>
    </source>
</reference>
<keyword evidence="5" id="KW-1185">Reference proteome</keyword>
<evidence type="ECO:0000256" key="3">
    <source>
        <dbReference type="RuleBase" id="RU000363"/>
    </source>
</evidence>
<dbReference type="SUPFAM" id="SSF51735">
    <property type="entry name" value="NAD(P)-binding Rossmann-fold domains"/>
    <property type="match status" value="1"/>
</dbReference>
<dbReference type="InParanoid" id="A0A397S6T5"/>
<comment type="similarity">
    <text evidence="1 3">Belongs to the short-chain dehydrogenases/reductases (SDR) family.</text>
</comment>
<name>A0A397S6T5_9MOLU</name>
<dbReference type="PRINTS" id="PR00080">
    <property type="entry name" value="SDRFAMILY"/>
</dbReference>
<dbReference type="Pfam" id="PF00106">
    <property type="entry name" value="adh_short"/>
    <property type="match status" value="1"/>
</dbReference>
<evidence type="ECO:0000313" key="5">
    <source>
        <dbReference type="Proteomes" id="UP000266506"/>
    </source>
</evidence>
<dbReference type="PANTHER" id="PTHR44196:SF1">
    <property type="entry name" value="DEHYDROGENASE_REDUCTASE SDR FAMILY MEMBER 7B"/>
    <property type="match status" value="1"/>
</dbReference>
<dbReference type="InterPro" id="IPR036291">
    <property type="entry name" value="NAD(P)-bd_dom_sf"/>
</dbReference>
<accession>A0A397S6T5</accession>
<dbReference type="EMBL" id="QXEV01000001">
    <property type="protein sequence ID" value="RIA78441.1"/>
    <property type="molecule type" value="Genomic_DNA"/>
</dbReference>
<proteinExistence type="inferred from homology"/>
<dbReference type="Gene3D" id="3.40.50.720">
    <property type="entry name" value="NAD(P)-binding Rossmann-like Domain"/>
    <property type="match status" value="1"/>
</dbReference>
<dbReference type="GO" id="GO:0016491">
    <property type="term" value="F:oxidoreductase activity"/>
    <property type="evidence" value="ECO:0007669"/>
    <property type="project" value="UniProtKB-KW"/>
</dbReference>
<dbReference type="PANTHER" id="PTHR44196">
    <property type="entry name" value="DEHYDROGENASE/REDUCTASE SDR FAMILY MEMBER 7B"/>
    <property type="match status" value="1"/>
</dbReference>
<dbReference type="InterPro" id="IPR002347">
    <property type="entry name" value="SDR_fam"/>
</dbReference>
<evidence type="ECO:0000313" key="4">
    <source>
        <dbReference type="EMBL" id="RIA78441.1"/>
    </source>
</evidence>
<dbReference type="PRINTS" id="PR00081">
    <property type="entry name" value="GDHRDH"/>
</dbReference>
<dbReference type="CDD" id="cd05233">
    <property type="entry name" value="SDR_c"/>
    <property type="match status" value="1"/>
</dbReference>
<organism evidence="4 5">
    <name type="scientific">Anaeroplasma bactoclasticum</name>
    <dbReference type="NCBI Taxonomy" id="2088"/>
    <lineage>
        <taxon>Bacteria</taxon>
        <taxon>Bacillati</taxon>
        <taxon>Mycoplasmatota</taxon>
        <taxon>Mollicutes</taxon>
        <taxon>Anaeroplasmatales</taxon>
        <taxon>Anaeroplasmataceae</taxon>
        <taxon>Anaeroplasma</taxon>
    </lineage>
</organism>
<protein>
    <recommendedName>
        <fullName evidence="6">Short-subunit dehydrogenase</fullName>
    </recommendedName>
</protein>
<gene>
    <name evidence="4" type="ORF">EI71_00001</name>
</gene>
<keyword evidence="2" id="KW-0560">Oxidoreductase</keyword>
<comment type="caution">
    <text evidence="4">The sequence shown here is derived from an EMBL/GenBank/DDBJ whole genome shotgun (WGS) entry which is preliminary data.</text>
</comment>
<dbReference type="AlphaFoldDB" id="A0A397S6T5"/>
<sequence>MKQCVITGASLGLGRSLSKKYASMGYSLILISRNKDNLEKLKEELLKEYKIDIDIIPYDLTNETIIFSKEILNSYSNIEVLINNAGMGIADSILYHDPIDEEKLIDLNIKALTILSIEFAKYFKEKGYGRIINISSVGSMMPGAYISSYYASKAYVSSFTYSINLELKQYNVYAVAFNLPRIDTDFDLHAKRKSKLKKGKNPMIIANKIYKKMNSKKGIINIGLSTKLMNLLSHIFPKSLISKCIGSKLK</sequence>
<evidence type="ECO:0000256" key="2">
    <source>
        <dbReference type="ARBA" id="ARBA00023002"/>
    </source>
</evidence>
<dbReference type="RefSeq" id="WP_162849603.1">
    <property type="nucleotide sequence ID" value="NZ_QXEV01000001.1"/>
</dbReference>
<dbReference type="GO" id="GO:0016020">
    <property type="term" value="C:membrane"/>
    <property type="evidence" value="ECO:0007669"/>
    <property type="project" value="TreeGrafter"/>
</dbReference>